<dbReference type="InterPro" id="IPR037519">
    <property type="entry name" value="LITAF_fam"/>
</dbReference>
<protein>
    <recommendedName>
        <fullName evidence="8">LITAF domain-containing protein</fullName>
    </recommendedName>
</protein>
<keyword evidence="4" id="KW-0862">Zinc</keyword>
<organism evidence="9 10">
    <name type="scientific">Entamoeba nuttalli</name>
    <dbReference type="NCBI Taxonomy" id="412467"/>
    <lineage>
        <taxon>Eukaryota</taxon>
        <taxon>Amoebozoa</taxon>
        <taxon>Evosea</taxon>
        <taxon>Archamoebae</taxon>
        <taxon>Mastigamoebida</taxon>
        <taxon>Entamoebidae</taxon>
        <taxon>Entamoeba</taxon>
    </lineage>
</organism>
<keyword evidence="5 7" id="KW-0472">Membrane</keyword>
<gene>
    <name evidence="9" type="ORF">ENUP19_0374G0005</name>
</gene>
<evidence type="ECO:0000256" key="6">
    <source>
        <dbReference type="SAM" id="MobiDB-lite"/>
    </source>
</evidence>
<evidence type="ECO:0000256" key="5">
    <source>
        <dbReference type="ARBA" id="ARBA00023136"/>
    </source>
</evidence>
<feature type="domain" description="LITAF" evidence="8">
    <location>
        <begin position="169"/>
        <end position="254"/>
    </location>
</feature>
<keyword evidence="7" id="KW-1133">Transmembrane helix</keyword>
<evidence type="ECO:0000256" key="3">
    <source>
        <dbReference type="ARBA" id="ARBA00022723"/>
    </source>
</evidence>
<dbReference type="SMART" id="SM00714">
    <property type="entry name" value="LITAF"/>
    <property type="match status" value="1"/>
</dbReference>
<feature type="compositionally biased region" description="Low complexity" evidence="6">
    <location>
        <begin position="16"/>
        <end position="36"/>
    </location>
</feature>
<dbReference type="PROSITE" id="PS51837">
    <property type="entry name" value="LITAF"/>
    <property type="match status" value="1"/>
</dbReference>
<reference evidence="9 10" key="1">
    <citation type="journal article" date="2019" name="PLoS Negl. Trop. Dis.">
        <title>Whole genome sequencing of Entamoeba nuttalli reveals mammalian host-related molecular signatures and a novel octapeptide-repeat surface protein.</title>
        <authorList>
            <person name="Tanaka M."/>
            <person name="Makiuchi T."/>
            <person name="Komiyama T."/>
            <person name="Shiina T."/>
            <person name="Osaki K."/>
            <person name="Tachibana H."/>
        </authorList>
    </citation>
    <scope>NUCLEOTIDE SEQUENCE [LARGE SCALE GENOMIC DNA]</scope>
    <source>
        <strain evidence="9 10">P19-061405</strain>
    </source>
</reference>
<dbReference type="PANTHER" id="PTHR23292:SF6">
    <property type="entry name" value="FI16602P1-RELATED"/>
    <property type="match status" value="1"/>
</dbReference>
<evidence type="ECO:0000256" key="1">
    <source>
        <dbReference type="ARBA" id="ARBA00004170"/>
    </source>
</evidence>
<evidence type="ECO:0000256" key="2">
    <source>
        <dbReference type="ARBA" id="ARBA00005975"/>
    </source>
</evidence>
<keyword evidence="3" id="KW-0479">Metal-binding</keyword>
<dbReference type="Pfam" id="PF10601">
    <property type="entry name" value="zf-LITAF-like"/>
    <property type="match status" value="1"/>
</dbReference>
<feature type="region of interest" description="Disordered" evidence="6">
    <location>
        <begin position="106"/>
        <end position="161"/>
    </location>
</feature>
<evidence type="ECO:0000313" key="9">
    <source>
        <dbReference type="EMBL" id="GAB1228103.1"/>
    </source>
</evidence>
<comment type="caution">
    <text evidence="9">The sequence shown here is derived from an EMBL/GenBank/DDBJ whole genome shotgun (WGS) entry which is preliminary data.</text>
</comment>
<accession>A0ABQ0DZ22</accession>
<feature type="transmembrane region" description="Helical" evidence="7">
    <location>
        <begin position="206"/>
        <end position="230"/>
    </location>
</feature>
<feature type="compositionally biased region" description="Low complexity" evidence="6">
    <location>
        <begin position="60"/>
        <end position="73"/>
    </location>
</feature>
<dbReference type="EMBL" id="BAAFRS010000374">
    <property type="protein sequence ID" value="GAB1228103.1"/>
    <property type="molecule type" value="Genomic_DNA"/>
</dbReference>
<evidence type="ECO:0000256" key="7">
    <source>
        <dbReference type="SAM" id="Phobius"/>
    </source>
</evidence>
<feature type="compositionally biased region" description="Low complexity" evidence="6">
    <location>
        <begin position="119"/>
        <end position="144"/>
    </location>
</feature>
<keyword evidence="7" id="KW-0812">Transmembrane</keyword>
<evidence type="ECO:0000313" key="10">
    <source>
        <dbReference type="Proteomes" id="UP001628156"/>
    </source>
</evidence>
<feature type="region of interest" description="Disordered" evidence="6">
    <location>
        <begin position="1"/>
        <end position="90"/>
    </location>
</feature>
<comment type="similarity">
    <text evidence="2">Belongs to the CDIP1/LITAF family.</text>
</comment>
<dbReference type="InterPro" id="IPR006629">
    <property type="entry name" value="LITAF"/>
</dbReference>
<evidence type="ECO:0000256" key="4">
    <source>
        <dbReference type="ARBA" id="ARBA00022833"/>
    </source>
</evidence>
<dbReference type="PANTHER" id="PTHR23292">
    <property type="entry name" value="LIPOPOLYSACCHARIDE-INDUCED TUMOR NECROSIS FACTOR-ALPHA FACTOR"/>
    <property type="match status" value="1"/>
</dbReference>
<proteinExistence type="inferred from homology"/>
<feature type="compositionally biased region" description="Polar residues" evidence="6">
    <location>
        <begin position="46"/>
        <end position="56"/>
    </location>
</feature>
<evidence type="ECO:0000259" key="8">
    <source>
        <dbReference type="PROSITE" id="PS51837"/>
    </source>
</evidence>
<sequence>MTDSTYQVPDAPDANQQPQEIEQQPQEIEQQPVPEVDQAPQPEPVQPTSEVQQQLVDPNAQQPTQQETAQPIENQAPQPEPVQPTSEVQQPVNQNVQQPMYAQPMYNQPMYDQSTPMGQPAQQPMYPQPTQQPMYPQPMYNQAPGYAQPSPMGQPTQQPAQQPVVIVQTQGTGASPQTQLPFGRDPQQAFCPRCNMTVTTIVRYEAGGMACLMCCIFTLLGFCCCGLIFCCMRNFKNAVHFCPNCKKRLGSKSA</sequence>
<dbReference type="Proteomes" id="UP001628156">
    <property type="component" value="Unassembled WGS sequence"/>
</dbReference>
<keyword evidence="10" id="KW-1185">Reference proteome</keyword>
<name>A0ABQ0DZ22_9EUKA</name>
<comment type="subcellular location">
    <subcellularLocation>
        <location evidence="1">Membrane</location>
        <topology evidence="1">Peripheral membrane protein</topology>
    </subcellularLocation>
</comment>